<proteinExistence type="predicted"/>
<dbReference type="AlphaFoldDB" id="A0A4P6ZZ19"/>
<gene>
    <name evidence="1" type="ORF">E2636_12830</name>
</gene>
<name>A0A4P6ZZ19_9BACL</name>
<reference evidence="1 2" key="1">
    <citation type="submission" date="2019-03" db="EMBL/GenBank/DDBJ databases">
        <title>Complete genome sequence of Paenisporosarcina antarctica CGMCC 1.6503T.</title>
        <authorList>
            <person name="Rong J.-C."/>
            <person name="Chi N.-Y."/>
            <person name="Zhang Q.-F."/>
        </authorList>
    </citation>
    <scope>NUCLEOTIDE SEQUENCE [LARGE SCALE GENOMIC DNA]</scope>
    <source>
        <strain evidence="1 2">CGMCC 1.6503</strain>
    </source>
</reference>
<dbReference type="KEGG" id="panc:E2636_12830"/>
<sequence>MGNTNVLALQRIQEVVKILPKQDILSFFKVVGEAYREHQVTEREIAQIQMQREIALREIELKYDLYRSIFEHIFRERRDAIDKTFELIDKGMNENNQELIASGMHHLSSIVRTSPFNDIDQLRTSLESNSVIEI</sequence>
<protein>
    <submittedName>
        <fullName evidence="1">Uncharacterized protein</fullName>
    </submittedName>
</protein>
<keyword evidence="2" id="KW-1185">Reference proteome</keyword>
<evidence type="ECO:0000313" key="2">
    <source>
        <dbReference type="Proteomes" id="UP000294292"/>
    </source>
</evidence>
<accession>A0A4P6ZZ19</accession>
<dbReference type="EMBL" id="CP038015">
    <property type="protein sequence ID" value="QBP41980.1"/>
    <property type="molecule type" value="Genomic_DNA"/>
</dbReference>
<dbReference type="Proteomes" id="UP000294292">
    <property type="component" value="Chromosome"/>
</dbReference>
<organism evidence="1 2">
    <name type="scientific">Paenisporosarcina antarctica</name>
    <dbReference type="NCBI Taxonomy" id="417367"/>
    <lineage>
        <taxon>Bacteria</taxon>
        <taxon>Bacillati</taxon>
        <taxon>Bacillota</taxon>
        <taxon>Bacilli</taxon>
        <taxon>Bacillales</taxon>
        <taxon>Caryophanaceae</taxon>
        <taxon>Paenisporosarcina</taxon>
    </lineage>
</organism>
<dbReference type="OrthoDB" id="2451359at2"/>
<evidence type="ECO:0000313" key="1">
    <source>
        <dbReference type="EMBL" id="QBP41980.1"/>
    </source>
</evidence>
<dbReference type="RefSeq" id="WP_134210549.1">
    <property type="nucleotide sequence ID" value="NZ_CP038015.1"/>
</dbReference>